<dbReference type="SUPFAM" id="SSF53822">
    <property type="entry name" value="Periplasmic binding protein-like I"/>
    <property type="match status" value="1"/>
</dbReference>
<dbReference type="OrthoDB" id="6753945at2"/>
<gene>
    <name evidence="5" type="primary">livK</name>
    <name evidence="5" type="ORF">ERS852448_00228</name>
</gene>
<evidence type="ECO:0000256" key="1">
    <source>
        <dbReference type="ARBA" id="ARBA00010062"/>
    </source>
</evidence>
<dbReference type="GeneID" id="42785235"/>
<evidence type="ECO:0000313" key="5">
    <source>
        <dbReference type="EMBL" id="CUM73300.1"/>
    </source>
</evidence>
<dbReference type="RefSeq" id="WP_021737618.1">
    <property type="nucleotide sequence ID" value="NZ_CABKSU010000006.1"/>
</dbReference>
<comment type="similarity">
    <text evidence="1">Belongs to the leucine-binding protein family.</text>
</comment>
<feature type="signal peptide" evidence="3">
    <location>
        <begin position="1"/>
        <end position="22"/>
    </location>
</feature>
<dbReference type="Pfam" id="PF13458">
    <property type="entry name" value="Peripla_BP_6"/>
    <property type="match status" value="1"/>
</dbReference>
<dbReference type="PANTHER" id="PTHR30483">
    <property type="entry name" value="LEUCINE-SPECIFIC-BINDING PROTEIN"/>
    <property type="match status" value="1"/>
</dbReference>
<dbReference type="AlphaFoldDB" id="A0A173R5W9"/>
<evidence type="ECO:0000313" key="6">
    <source>
        <dbReference type="Proteomes" id="UP000095492"/>
    </source>
</evidence>
<dbReference type="InterPro" id="IPR051010">
    <property type="entry name" value="BCAA_transport"/>
</dbReference>
<feature type="domain" description="Leucine-binding protein" evidence="4">
    <location>
        <begin position="45"/>
        <end position="395"/>
    </location>
</feature>
<evidence type="ECO:0000256" key="2">
    <source>
        <dbReference type="ARBA" id="ARBA00022729"/>
    </source>
</evidence>
<evidence type="ECO:0000256" key="3">
    <source>
        <dbReference type="SAM" id="SignalP"/>
    </source>
</evidence>
<name>A0A173R5W9_EUBRA</name>
<organism evidence="5 6">
    <name type="scientific">Eubacterium ramulus</name>
    <dbReference type="NCBI Taxonomy" id="39490"/>
    <lineage>
        <taxon>Bacteria</taxon>
        <taxon>Bacillati</taxon>
        <taxon>Bacillota</taxon>
        <taxon>Clostridia</taxon>
        <taxon>Eubacteriales</taxon>
        <taxon>Eubacteriaceae</taxon>
        <taxon>Eubacterium</taxon>
    </lineage>
</organism>
<reference evidence="5 6" key="1">
    <citation type="submission" date="2015-09" db="EMBL/GenBank/DDBJ databases">
        <authorList>
            <consortium name="Pathogen Informatics"/>
        </authorList>
    </citation>
    <scope>NUCLEOTIDE SEQUENCE [LARGE SCALE GENOMIC DNA]</scope>
    <source>
        <strain evidence="5 6">2789STDY5608891</strain>
    </source>
</reference>
<feature type="chain" id="PRO_5008010536" evidence="3">
    <location>
        <begin position="23"/>
        <end position="426"/>
    </location>
</feature>
<sequence length="426" mass="44765">MKKRLARLAAVVMSVMMIGSLAACGSGDGGSGDGGSASKGSSGDTIKVGIVIPETGALAAFGAGTQEMTQYALDQINEAGGIEVDGTAKKLELVVADSESNATKASEAANNLISSKNIDIMITSHTADTTVPVAAACERAGVVCLSVDTPDEAWATSDYKYSYHAGFNTENELSCFKDAWDAAGIAGGKVGVMHATDTEGQTMINAISDFANSNGYEAYDPGAYTSGATDYTSIINNLKKEGCDAVVGVMLTSDFGTFYSQLKSSGYMPKVCTVAKATLFKEDVDSAGANGLADGLCSEVWWTPDHPYTSSISGQTCKEIGDKWMELTGDKYAPATAGYDYANVEILYNVLKNAGSLDTKKLCAAADELNVDTIIGNVNYNDKHYSVQSLVTGQWTYNDDGTWTQNIIANTQVPDCPVTSELRVLK</sequence>
<dbReference type="STRING" id="39490.ERS852448_00228"/>
<proteinExistence type="inferred from homology"/>
<dbReference type="CDD" id="cd06337">
    <property type="entry name" value="PBP1_ABC_ligand_binding-like"/>
    <property type="match status" value="1"/>
</dbReference>
<dbReference type="EMBL" id="CYYA01000001">
    <property type="protein sequence ID" value="CUM73300.1"/>
    <property type="molecule type" value="Genomic_DNA"/>
</dbReference>
<dbReference type="Proteomes" id="UP000095492">
    <property type="component" value="Unassembled WGS sequence"/>
</dbReference>
<evidence type="ECO:0000259" key="4">
    <source>
        <dbReference type="Pfam" id="PF13458"/>
    </source>
</evidence>
<protein>
    <submittedName>
        <fullName evidence="5">Leucine-specific-binding protein</fullName>
    </submittedName>
</protein>
<keyword evidence="2 3" id="KW-0732">Signal</keyword>
<dbReference type="PROSITE" id="PS51257">
    <property type="entry name" value="PROKAR_LIPOPROTEIN"/>
    <property type="match status" value="1"/>
</dbReference>
<dbReference type="PANTHER" id="PTHR30483:SF6">
    <property type="entry name" value="PERIPLASMIC BINDING PROTEIN OF ABC TRANSPORTER FOR NATURAL AMINO ACIDS"/>
    <property type="match status" value="1"/>
</dbReference>
<dbReference type="Gene3D" id="3.40.50.2300">
    <property type="match status" value="2"/>
</dbReference>
<dbReference type="InterPro" id="IPR028081">
    <property type="entry name" value="Leu-bd"/>
</dbReference>
<dbReference type="InterPro" id="IPR028082">
    <property type="entry name" value="Peripla_BP_I"/>
</dbReference>
<accession>A0A173R5W9</accession>